<dbReference type="Pfam" id="PF03795">
    <property type="entry name" value="YCII"/>
    <property type="match status" value="1"/>
</dbReference>
<name>A0ABT8LBT5_9BACT</name>
<organism evidence="3 4">
    <name type="scientific">Agaribacillus aureus</name>
    <dbReference type="NCBI Taxonomy" id="3051825"/>
    <lineage>
        <taxon>Bacteria</taxon>
        <taxon>Pseudomonadati</taxon>
        <taxon>Bacteroidota</taxon>
        <taxon>Cytophagia</taxon>
        <taxon>Cytophagales</taxon>
        <taxon>Splendidivirgaceae</taxon>
        <taxon>Agaribacillus</taxon>
    </lineage>
</organism>
<dbReference type="Gene3D" id="3.30.70.1060">
    <property type="entry name" value="Dimeric alpha+beta barrel"/>
    <property type="match status" value="1"/>
</dbReference>
<keyword evidence="4" id="KW-1185">Reference proteome</keyword>
<dbReference type="SUPFAM" id="SSF54909">
    <property type="entry name" value="Dimeric alpha+beta barrel"/>
    <property type="match status" value="1"/>
</dbReference>
<comment type="caution">
    <text evidence="3">The sequence shown here is derived from an EMBL/GenBank/DDBJ whole genome shotgun (WGS) entry which is preliminary data.</text>
</comment>
<evidence type="ECO:0000313" key="3">
    <source>
        <dbReference type="EMBL" id="MDN5214666.1"/>
    </source>
</evidence>
<dbReference type="RefSeq" id="WP_346760005.1">
    <property type="nucleotide sequence ID" value="NZ_JAUJEB010000005.1"/>
</dbReference>
<evidence type="ECO:0000259" key="2">
    <source>
        <dbReference type="Pfam" id="PF03795"/>
    </source>
</evidence>
<reference evidence="3" key="1">
    <citation type="submission" date="2023-06" db="EMBL/GenBank/DDBJ databases">
        <title>Genomic of Agaribacillus aureum.</title>
        <authorList>
            <person name="Wang G."/>
        </authorList>
    </citation>
    <scope>NUCLEOTIDE SEQUENCE</scope>
    <source>
        <strain evidence="3">BMA12</strain>
    </source>
</reference>
<dbReference type="EMBL" id="JAUJEB010000005">
    <property type="protein sequence ID" value="MDN5214666.1"/>
    <property type="molecule type" value="Genomic_DNA"/>
</dbReference>
<accession>A0ABT8LBT5</accession>
<comment type="similarity">
    <text evidence="1">Belongs to the YciI family.</text>
</comment>
<gene>
    <name evidence="3" type="ORF">QQ020_21480</name>
</gene>
<proteinExistence type="inferred from homology"/>
<dbReference type="InterPro" id="IPR005545">
    <property type="entry name" value="YCII"/>
</dbReference>
<protein>
    <submittedName>
        <fullName evidence="3">YciI family protein</fullName>
    </submittedName>
</protein>
<sequence>MDEFMLLMKGDDSQSASPAEMQKRMGDYMTWIKGMVEKDKFVAGQPLVPAGKHLKDRETVLTDGPFLEPKEIIGGYMIIKAQDLDEATAIAKTCPLLQHCEIFVRPVMNVPAG</sequence>
<evidence type="ECO:0000256" key="1">
    <source>
        <dbReference type="ARBA" id="ARBA00007689"/>
    </source>
</evidence>
<feature type="domain" description="YCII-related" evidence="2">
    <location>
        <begin position="4"/>
        <end position="109"/>
    </location>
</feature>
<dbReference type="Proteomes" id="UP001172083">
    <property type="component" value="Unassembled WGS sequence"/>
</dbReference>
<dbReference type="InterPro" id="IPR011008">
    <property type="entry name" value="Dimeric_a/b-barrel"/>
</dbReference>
<dbReference type="PANTHER" id="PTHR35174">
    <property type="entry name" value="BLL7171 PROTEIN-RELATED"/>
    <property type="match status" value="1"/>
</dbReference>
<evidence type="ECO:0000313" key="4">
    <source>
        <dbReference type="Proteomes" id="UP001172083"/>
    </source>
</evidence>